<organism evidence="3 4">
    <name type="scientific">Rhodoferax ferrireducens</name>
    <dbReference type="NCBI Taxonomy" id="192843"/>
    <lineage>
        <taxon>Bacteria</taxon>
        <taxon>Pseudomonadati</taxon>
        <taxon>Pseudomonadota</taxon>
        <taxon>Betaproteobacteria</taxon>
        <taxon>Burkholderiales</taxon>
        <taxon>Comamonadaceae</taxon>
        <taxon>Rhodoferax</taxon>
    </lineage>
</organism>
<feature type="coiled-coil region" evidence="1">
    <location>
        <begin position="173"/>
        <end position="232"/>
    </location>
</feature>
<evidence type="ECO:0000313" key="4">
    <source>
        <dbReference type="Proteomes" id="UP001180487"/>
    </source>
</evidence>
<keyword evidence="1" id="KW-0175">Coiled coil</keyword>
<evidence type="ECO:0000313" key="3">
    <source>
        <dbReference type="EMBL" id="MDR7378939.1"/>
    </source>
</evidence>
<protein>
    <submittedName>
        <fullName evidence="3">Uncharacterized protein</fullName>
    </submittedName>
</protein>
<feature type="transmembrane region" description="Helical" evidence="2">
    <location>
        <begin position="20"/>
        <end position="43"/>
    </location>
</feature>
<keyword evidence="4" id="KW-1185">Reference proteome</keyword>
<evidence type="ECO:0000256" key="1">
    <source>
        <dbReference type="SAM" id="Coils"/>
    </source>
</evidence>
<reference evidence="3 4" key="1">
    <citation type="submission" date="2023-07" db="EMBL/GenBank/DDBJ databases">
        <title>Sorghum-associated microbial communities from plants grown in Nebraska, USA.</title>
        <authorList>
            <person name="Schachtman D."/>
        </authorList>
    </citation>
    <scope>NUCLEOTIDE SEQUENCE [LARGE SCALE GENOMIC DNA]</scope>
    <source>
        <strain evidence="3 4">BE313</strain>
    </source>
</reference>
<gene>
    <name evidence="3" type="ORF">J2X19_003633</name>
</gene>
<accession>A0ABU2CC87</accession>
<proteinExistence type="predicted"/>
<dbReference type="Proteomes" id="UP001180487">
    <property type="component" value="Unassembled WGS sequence"/>
</dbReference>
<comment type="caution">
    <text evidence="3">The sequence shown here is derived from an EMBL/GenBank/DDBJ whole genome shotgun (WGS) entry which is preliminary data.</text>
</comment>
<evidence type="ECO:0000256" key="2">
    <source>
        <dbReference type="SAM" id="Phobius"/>
    </source>
</evidence>
<name>A0ABU2CC87_9BURK</name>
<keyword evidence="2" id="KW-0472">Membrane</keyword>
<dbReference type="RefSeq" id="WP_310375219.1">
    <property type="nucleotide sequence ID" value="NZ_JAVDXT010000003.1"/>
</dbReference>
<keyword evidence="2" id="KW-1133">Transmembrane helix</keyword>
<sequence>MQESIQHFTELVLPLLTAVSTYLLANPLIIGSGIAAIVTVTVARITLSGVRQTLAGNADRQKEDIAHKVSEGHVARITAARREIYLSAVDELVKAQVYYGSLAKLNIAEIDPMSSLSGFLAAVAKVTLISDLDTAEKARDVANKFTIGYLRAIAYLSPNAHLHSKRSMHEKESEKAQKEITELLIAMKEYNLRGDNDIEAFRRLQRECDAQLEISDKAFEKLKETMQELSQLQFSYSEFIKSDIEIMTEGMDELAMLMRGELGISVDLPRWREQTQRLRIELNTTLREFLTELLRKQSEEKLHQPA</sequence>
<dbReference type="EMBL" id="JAVDXT010000003">
    <property type="protein sequence ID" value="MDR7378939.1"/>
    <property type="molecule type" value="Genomic_DNA"/>
</dbReference>
<keyword evidence="2" id="KW-0812">Transmembrane</keyword>